<feature type="domain" description="Putative oxidoreductase/dehydrogenase Rossmann-like" evidence="1">
    <location>
        <begin position="4"/>
        <end position="103"/>
    </location>
</feature>
<dbReference type="SUPFAM" id="SSF51735">
    <property type="entry name" value="NAD(P)-binding Rossmann-fold domains"/>
    <property type="match status" value="1"/>
</dbReference>
<accession>A0A1I2LWZ2</accession>
<dbReference type="InterPro" id="IPR036291">
    <property type="entry name" value="NAD(P)-bd_dom_sf"/>
</dbReference>
<evidence type="ECO:0000313" key="4">
    <source>
        <dbReference type="Proteomes" id="UP000198964"/>
    </source>
</evidence>
<evidence type="ECO:0000259" key="1">
    <source>
        <dbReference type="Pfam" id="PF10727"/>
    </source>
</evidence>
<protein>
    <submittedName>
        <fullName evidence="3">Predicted oxidoreductase, contains short-chain dehydrogenase (SDR) and DUF2520 domains</fullName>
    </submittedName>
</protein>
<dbReference type="Proteomes" id="UP000198964">
    <property type="component" value="Unassembled WGS sequence"/>
</dbReference>
<dbReference type="Pfam" id="PF10728">
    <property type="entry name" value="DUF2520"/>
    <property type="match status" value="1"/>
</dbReference>
<reference evidence="3 4" key="1">
    <citation type="submission" date="2016-10" db="EMBL/GenBank/DDBJ databases">
        <authorList>
            <person name="de Groot N.N."/>
        </authorList>
    </citation>
    <scope>NUCLEOTIDE SEQUENCE [LARGE SCALE GENOMIC DNA]</scope>
    <source>
        <strain evidence="3 4">CGMCC 1.9156</strain>
    </source>
</reference>
<dbReference type="Pfam" id="PF10727">
    <property type="entry name" value="Rossmann-like"/>
    <property type="match status" value="1"/>
</dbReference>
<dbReference type="InterPro" id="IPR018931">
    <property type="entry name" value="DUF2520"/>
</dbReference>
<dbReference type="InterPro" id="IPR037108">
    <property type="entry name" value="TM1727-like_C_sf"/>
</dbReference>
<dbReference type="AlphaFoldDB" id="A0A1I2LWZ2"/>
<keyword evidence="4" id="KW-1185">Reference proteome</keyword>
<organism evidence="3 4">
    <name type="scientific">Sunxiuqinia elliptica</name>
    <dbReference type="NCBI Taxonomy" id="655355"/>
    <lineage>
        <taxon>Bacteria</taxon>
        <taxon>Pseudomonadati</taxon>
        <taxon>Bacteroidota</taxon>
        <taxon>Bacteroidia</taxon>
        <taxon>Marinilabiliales</taxon>
        <taxon>Prolixibacteraceae</taxon>
        <taxon>Sunxiuqinia</taxon>
    </lineage>
</organism>
<dbReference type="Gene3D" id="1.10.1040.20">
    <property type="entry name" value="ProC-like, C-terminal domain"/>
    <property type="match status" value="1"/>
</dbReference>
<evidence type="ECO:0000313" key="3">
    <source>
        <dbReference type="EMBL" id="SFF83775.1"/>
    </source>
</evidence>
<name>A0A1I2LWZ2_9BACT</name>
<sequence>MIKSVSLVGAGNLATQLGLALKKAGIPLKQVYSRTEKSARELGELLECSYLTELENLKPSDLVIVSVKDDALHEVLKQIKTDAIVVHTGGSVPMDILAPYFKQFGVFYPLQTFSKKRNVSFGPIPICLEASSTAVYAELEKLGEKLSKHVQAVSSEERKTLHLAAVFTCNFVNHLYHLGDLLLEDKGLDFELLKPLIQETAQKVMTLKPKDAQTGPAVRFDESIINKHLNLLSDQPEMQKMYRMVSESIFHATKKK</sequence>
<dbReference type="InterPro" id="IPR008927">
    <property type="entry name" value="6-PGluconate_DH-like_C_sf"/>
</dbReference>
<gene>
    <name evidence="3" type="ORF">SAMN05216283_11769</name>
</gene>
<dbReference type="Gene3D" id="3.40.50.720">
    <property type="entry name" value="NAD(P)-binding Rossmann-like Domain"/>
    <property type="match status" value="1"/>
</dbReference>
<dbReference type="RefSeq" id="WP_093921634.1">
    <property type="nucleotide sequence ID" value="NZ_FONW01000017.1"/>
</dbReference>
<evidence type="ECO:0000259" key="2">
    <source>
        <dbReference type="Pfam" id="PF10728"/>
    </source>
</evidence>
<dbReference type="PANTHER" id="PTHR40459">
    <property type="entry name" value="CONSERVED HYPOTHETICAL ALANINE AND LEUCINE RICH PROTEIN"/>
    <property type="match status" value="1"/>
</dbReference>
<proteinExistence type="predicted"/>
<dbReference type="InterPro" id="IPR019665">
    <property type="entry name" value="OxRdtase/DH_put_Rossmann_dom"/>
</dbReference>
<dbReference type="EMBL" id="FONW01000017">
    <property type="protein sequence ID" value="SFF83775.1"/>
    <property type="molecule type" value="Genomic_DNA"/>
</dbReference>
<feature type="domain" description="DUF2520" evidence="2">
    <location>
        <begin position="124"/>
        <end position="248"/>
    </location>
</feature>
<dbReference type="STRING" id="655355.SAMN05216283_11769"/>
<dbReference type="SUPFAM" id="SSF48179">
    <property type="entry name" value="6-phosphogluconate dehydrogenase C-terminal domain-like"/>
    <property type="match status" value="1"/>
</dbReference>
<dbReference type="PANTHER" id="PTHR40459:SF1">
    <property type="entry name" value="CONSERVED HYPOTHETICAL ALANINE AND LEUCINE RICH PROTEIN"/>
    <property type="match status" value="1"/>
</dbReference>